<comment type="cofactor">
    <cofactor evidence="1 4">
        <name>Mg(2+)</name>
        <dbReference type="ChEBI" id="CHEBI:18420"/>
    </cofactor>
</comment>
<keyword evidence="6" id="KW-1185">Reference proteome</keyword>
<evidence type="ECO:0000313" key="5">
    <source>
        <dbReference type="EMBL" id="PHH78674.1"/>
    </source>
</evidence>
<dbReference type="EMBL" id="NJES01000071">
    <property type="protein sequence ID" value="PHH78674.1"/>
    <property type="molecule type" value="Genomic_DNA"/>
</dbReference>
<gene>
    <name evidence="5" type="ORF">CDD80_6486</name>
</gene>
<evidence type="ECO:0000313" key="6">
    <source>
        <dbReference type="Proteomes" id="UP000226431"/>
    </source>
</evidence>
<dbReference type="GO" id="GO:0010333">
    <property type="term" value="F:terpene synthase activity"/>
    <property type="evidence" value="ECO:0007669"/>
    <property type="project" value="InterPro"/>
</dbReference>
<evidence type="ECO:0000256" key="4">
    <source>
        <dbReference type="RuleBase" id="RU366034"/>
    </source>
</evidence>
<dbReference type="SFLD" id="SFLDS00005">
    <property type="entry name" value="Isoprenoid_Synthase_Type_I"/>
    <property type="match status" value="1"/>
</dbReference>
<dbReference type="PANTHER" id="PTHR35201">
    <property type="entry name" value="TERPENE SYNTHASE"/>
    <property type="match status" value="1"/>
</dbReference>
<proteinExistence type="inferred from homology"/>
<keyword evidence="3 4" id="KW-0460">Magnesium</keyword>
<sequence length="337" mass="38469">MQIKTQNTISKHQLETLKIPTFTYPWPEECSPHAANVEAQMLSWAEKHNLFPDLDYRKRVERTRYGWLAARCYPRASLELLQAAADYFVWFFLADDMFVDRVETFNRETLGNLTAMIDVIDFGTARPRPVYGELAWLDVCRRLRRLLPREAFSRFASGMRMWASTAGLQMLLHLCDESSVDLRVYQTIRAHTSGMAPCIALADCASHGFISAQELYDPDVQTLVRLTGNVVCWSNDIHSVIVEARQPGQFRNSVIICARDVGSLQGGVDKMAEIVRGEIDRFIELSAVVSQRAGPELEGFIDGMRLWMKGYQNWADRDTLRYDVAFADLDADDRGRI</sequence>
<keyword evidence="4" id="KW-0456">Lyase</keyword>
<dbReference type="OrthoDB" id="2861623at2759"/>
<dbReference type="SFLD" id="SFLDG01020">
    <property type="entry name" value="Terpene_Cyclase_Like_2"/>
    <property type="match status" value="1"/>
</dbReference>
<keyword evidence="4" id="KW-0479">Metal-binding</keyword>
<organism evidence="5 6">
    <name type="scientific">Ophiocordyceps camponoti-rufipedis</name>
    <dbReference type="NCBI Taxonomy" id="2004952"/>
    <lineage>
        <taxon>Eukaryota</taxon>
        <taxon>Fungi</taxon>
        <taxon>Dikarya</taxon>
        <taxon>Ascomycota</taxon>
        <taxon>Pezizomycotina</taxon>
        <taxon>Sordariomycetes</taxon>
        <taxon>Hypocreomycetidae</taxon>
        <taxon>Hypocreales</taxon>
        <taxon>Ophiocordycipitaceae</taxon>
        <taxon>Ophiocordyceps</taxon>
    </lineage>
</organism>
<dbReference type="Gene3D" id="1.10.600.10">
    <property type="entry name" value="Farnesyl Diphosphate Synthase"/>
    <property type="match status" value="1"/>
</dbReference>
<accession>A0A2C5ZGW8</accession>
<dbReference type="GO" id="GO:0046872">
    <property type="term" value="F:metal ion binding"/>
    <property type="evidence" value="ECO:0007669"/>
    <property type="project" value="UniProtKB-KW"/>
</dbReference>
<evidence type="ECO:0000256" key="2">
    <source>
        <dbReference type="ARBA" id="ARBA00006333"/>
    </source>
</evidence>
<evidence type="ECO:0000256" key="1">
    <source>
        <dbReference type="ARBA" id="ARBA00001946"/>
    </source>
</evidence>
<dbReference type="EC" id="4.2.3.-" evidence="4"/>
<evidence type="ECO:0000256" key="3">
    <source>
        <dbReference type="ARBA" id="ARBA00022842"/>
    </source>
</evidence>
<name>A0A2C5ZGW8_9HYPO</name>
<comment type="caution">
    <text evidence="5">The sequence shown here is derived from an EMBL/GenBank/DDBJ whole genome shotgun (WGS) entry which is preliminary data.</text>
</comment>
<protein>
    <recommendedName>
        <fullName evidence="4">Terpene synthase</fullName>
        <ecNumber evidence="4">4.2.3.-</ecNumber>
    </recommendedName>
</protein>
<dbReference type="InterPro" id="IPR008949">
    <property type="entry name" value="Isoprenoid_synthase_dom_sf"/>
</dbReference>
<reference evidence="5 6" key="1">
    <citation type="submission" date="2017-06" db="EMBL/GenBank/DDBJ databases">
        <title>Ant-infecting Ophiocordyceps genomes reveal a high diversity of potential behavioral manipulation genes and a possible major role for enterotoxins.</title>
        <authorList>
            <person name="De Bekker C."/>
            <person name="Evans H.C."/>
            <person name="Brachmann A."/>
            <person name="Hughes D.P."/>
        </authorList>
    </citation>
    <scope>NUCLEOTIDE SEQUENCE [LARGE SCALE GENOMIC DNA]</scope>
    <source>
        <strain evidence="5 6">Map16</strain>
    </source>
</reference>
<comment type="similarity">
    <text evidence="2 4">Belongs to the terpene synthase family.</text>
</comment>
<dbReference type="InterPro" id="IPR034686">
    <property type="entry name" value="Terpene_cyclase-like_2"/>
</dbReference>
<dbReference type="GO" id="GO:0008299">
    <property type="term" value="P:isoprenoid biosynthetic process"/>
    <property type="evidence" value="ECO:0007669"/>
    <property type="project" value="UniProtKB-ARBA"/>
</dbReference>
<dbReference type="SUPFAM" id="SSF48576">
    <property type="entry name" value="Terpenoid synthases"/>
    <property type="match status" value="1"/>
</dbReference>
<dbReference type="AlphaFoldDB" id="A0A2C5ZGW8"/>
<dbReference type="Pfam" id="PF19086">
    <property type="entry name" value="Terpene_syn_C_2"/>
    <property type="match status" value="1"/>
</dbReference>
<dbReference type="PANTHER" id="PTHR35201:SF4">
    <property type="entry name" value="BETA-PINACENE SYNTHASE-RELATED"/>
    <property type="match status" value="1"/>
</dbReference>
<dbReference type="Proteomes" id="UP000226431">
    <property type="component" value="Unassembled WGS sequence"/>
</dbReference>